<accession>A0A0D2JFN2</accession>
<reference evidence="2 3" key="1">
    <citation type="journal article" date="2013" name="BMC Genomics">
        <title>Reconstruction of the lipid metabolism for the microalga Monoraphidium neglectum from its genome sequence reveals characteristics suitable for biofuel production.</title>
        <authorList>
            <person name="Bogen C."/>
            <person name="Al-Dilaimi A."/>
            <person name="Albersmeier A."/>
            <person name="Wichmann J."/>
            <person name="Grundmann M."/>
            <person name="Rupp O."/>
            <person name="Lauersen K.J."/>
            <person name="Blifernez-Klassen O."/>
            <person name="Kalinowski J."/>
            <person name="Goesmann A."/>
            <person name="Mussgnug J.H."/>
            <person name="Kruse O."/>
        </authorList>
    </citation>
    <scope>NUCLEOTIDE SEQUENCE [LARGE SCALE GENOMIC DNA]</scope>
    <source>
        <strain evidence="2 3">SAG 48.87</strain>
    </source>
</reference>
<dbReference type="EMBL" id="KK102244">
    <property type="protein sequence ID" value="KIY98272.1"/>
    <property type="molecule type" value="Genomic_DNA"/>
</dbReference>
<gene>
    <name evidence="2" type="ORF">MNEG_9687</name>
</gene>
<feature type="transmembrane region" description="Helical" evidence="1">
    <location>
        <begin position="38"/>
        <end position="58"/>
    </location>
</feature>
<keyword evidence="1" id="KW-1133">Transmembrane helix</keyword>
<dbReference type="KEGG" id="mng:MNEG_9687"/>
<keyword evidence="3" id="KW-1185">Reference proteome</keyword>
<sequence>MPPRLTPRHQAALAAAWGLACALSLAWALPRLDQHGAKLMWTFFQPLAPPLLAVWLWAQCVACFEARRIPYAACFPERDQRQLPSAAGLCK</sequence>
<dbReference type="RefSeq" id="XP_013897292.1">
    <property type="nucleotide sequence ID" value="XM_014041838.1"/>
</dbReference>
<dbReference type="GeneID" id="25742562"/>
<evidence type="ECO:0000313" key="2">
    <source>
        <dbReference type="EMBL" id="KIY98272.1"/>
    </source>
</evidence>
<keyword evidence="1" id="KW-0472">Membrane</keyword>
<proteinExistence type="predicted"/>
<dbReference type="PROSITE" id="PS51257">
    <property type="entry name" value="PROKAR_LIPOPROTEIN"/>
    <property type="match status" value="1"/>
</dbReference>
<protein>
    <submittedName>
        <fullName evidence="2">Uncharacterized protein</fullName>
    </submittedName>
</protein>
<evidence type="ECO:0000313" key="3">
    <source>
        <dbReference type="Proteomes" id="UP000054498"/>
    </source>
</evidence>
<organism evidence="2 3">
    <name type="scientific">Monoraphidium neglectum</name>
    <dbReference type="NCBI Taxonomy" id="145388"/>
    <lineage>
        <taxon>Eukaryota</taxon>
        <taxon>Viridiplantae</taxon>
        <taxon>Chlorophyta</taxon>
        <taxon>core chlorophytes</taxon>
        <taxon>Chlorophyceae</taxon>
        <taxon>CS clade</taxon>
        <taxon>Sphaeropleales</taxon>
        <taxon>Selenastraceae</taxon>
        <taxon>Monoraphidium</taxon>
    </lineage>
</organism>
<evidence type="ECO:0000256" key="1">
    <source>
        <dbReference type="SAM" id="Phobius"/>
    </source>
</evidence>
<dbReference type="Proteomes" id="UP000054498">
    <property type="component" value="Unassembled WGS sequence"/>
</dbReference>
<feature type="non-terminal residue" evidence="2">
    <location>
        <position position="91"/>
    </location>
</feature>
<name>A0A0D2JFN2_9CHLO</name>
<dbReference type="AlphaFoldDB" id="A0A0D2JFN2"/>
<keyword evidence="1" id="KW-0812">Transmembrane</keyword>